<feature type="region of interest" description="Disordered" evidence="1">
    <location>
        <begin position="1"/>
        <end position="71"/>
    </location>
</feature>
<evidence type="ECO:0000313" key="3">
    <source>
        <dbReference type="Proteomes" id="UP001497522"/>
    </source>
</evidence>
<evidence type="ECO:0000313" key="2">
    <source>
        <dbReference type="EMBL" id="CAK9858272.1"/>
    </source>
</evidence>
<name>A0ABP1A748_9BRYO</name>
<organism evidence="2 3">
    <name type="scientific">Sphagnum jensenii</name>
    <dbReference type="NCBI Taxonomy" id="128206"/>
    <lineage>
        <taxon>Eukaryota</taxon>
        <taxon>Viridiplantae</taxon>
        <taxon>Streptophyta</taxon>
        <taxon>Embryophyta</taxon>
        <taxon>Bryophyta</taxon>
        <taxon>Sphagnophytina</taxon>
        <taxon>Sphagnopsida</taxon>
        <taxon>Sphagnales</taxon>
        <taxon>Sphagnaceae</taxon>
        <taxon>Sphagnum</taxon>
    </lineage>
</organism>
<keyword evidence="3" id="KW-1185">Reference proteome</keyword>
<sequence length="71" mass="7429">MGNVGSGQADAKEEREQRGERISPTKKRSSDSSSKRESEREAKVFGGGGGGRDCGVRTAATTASKSGRRGQ</sequence>
<proteinExistence type="predicted"/>
<dbReference type="Proteomes" id="UP001497522">
    <property type="component" value="Chromosome 1"/>
</dbReference>
<protein>
    <submittedName>
        <fullName evidence="2">Uncharacterized protein</fullName>
    </submittedName>
</protein>
<gene>
    <name evidence="2" type="ORF">CSSPJE1EN2_LOCUS1267</name>
</gene>
<feature type="compositionally biased region" description="Basic and acidic residues" evidence="1">
    <location>
        <begin position="10"/>
        <end position="43"/>
    </location>
</feature>
<reference evidence="2 3" key="1">
    <citation type="submission" date="2024-03" db="EMBL/GenBank/DDBJ databases">
        <authorList>
            <consortium name="ELIXIR-Norway"/>
            <consortium name="Elixir Norway"/>
        </authorList>
    </citation>
    <scope>NUCLEOTIDE SEQUENCE [LARGE SCALE GENOMIC DNA]</scope>
</reference>
<dbReference type="EMBL" id="OZ023702">
    <property type="protein sequence ID" value="CAK9858272.1"/>
    <property type="molecule type" value="Genomic_DNA"/>
</dbReference>
<accession>A0ABP1A748</accession>
<evidence type="ECO:0000256" key="1">
    <source>
        <dbReference type="SAM" id="MobiDB-lite"/>
    </source>
</evidence>